<feature type="domain" description="Type VI secretion system IcmF C-terminal" evidence="2">
    <location>
        <begin position="1030"/>
        <end position="1133"/>
    </location>
</feature>
<feature type="transmembrane region" description="Helical" evidence="1">
    <location>
        <begin position="30"/>
        <end position="52"/>
    </location>
</feature>
<keyword evidence="1" id="KW-1133">Transmembrane helix</keyword>
<evidence type="ECO:0000313" key="6">
    <source>
        <dbReference type="Proteomes" id="UP000315947"/>
    </source>
</evidence>
<dbReference type="InterPro" id="IPR017731">
    <property type="entry name" value="TssM1-like"/>
</dbReference>
<evidence type="ECO:0000259" key="3">
    <source>
        <dbReference type="Pfam" id="PF06761"/>
    </source>
</evidence>
<name>A0ABX5X246_9GAMM</name>
<dbReference type="InterPro" id="IPR053156">
    <property type="entry name" value="T6SS_TssM-like"/>
</dbReference>
<proteinExistence type="predicted"/>
<dbReference type="InterPro" id="IPR009612">
    <property type="entry name" value="IcmF-rel"/>
</dbReference>
<feature type="transmembrane region" description="Helical" evidence="1">
    <location>
        <begin position="412"/>
        <end position="433"/>
    </location>
</feature>
<organism evidence="5 6">
    <name type="scientific">Shewanella psychropiezotolerans</name>
    <dbReference type="NCBI Taxonomy" id="2593655"/>
    <lineage>
        <taxon>Bacteria</taxon>
        <taxon>Pseudomonadati</taxon>
        <taxon>Pseudomonadota</taxon>
        <taxon>Gammaproteobacteria</taxon>
        <taxon>Alteromonadales</taxon>
        <taxon>Shewanellaceae</taxon>
        <taxon>Shewanella</taxon>
    </lineage>
</organism>
<dbReference type="InterPro" id="IPR010623">
    <property type="entry name" value="IcmF_C"/>
</dbReference>
<feature type="domain" description="Type VI secretion system component TssM1 N-terminal" evidence="4">
    <location>
        <begin position="168"/>
        <end position="420"/>
    </location>
</feature>
<dbReference type="RefSeq" id="WP_144045740.1">
    <property type="nucleotide sequence ID" value="NZ_CP041614.1"/>
</dbReference>
<protein>
    <submittedName>
        <fullName evidence="5">Type VI secretion system membrane subunit TssM</fullName>
    </submittedName>
</protein>
<dbReference type="PANTHER" id="PTHR36153:SF1">
    <property type="entry name" value="TYPE VI SECRETION SYSTEM COMPONENT TSSM1"/>
    <property type="match status" value="1"/>
</dbReference>
<feature type="domain" description="IcmF-related" evidence="3">
    <location>
        <begin position="474"/>
        <end position="769"/>
    </location>
</feature>
<keyword evidence="6" id="KW-1185">Reference proteome</keyword>
<dbReference type="Pfam" id="PF06744">
    <property type="entry name" value="IcmF_C"/>
    <property type="match status" value="1"/>
</dbReference>
<dbReference type="Pfam" id="PF06761">
    <property type="entry name" value="IcmF-related"/>
    <property type="match status" value="1"/>
</dbReference>
<dbReference type="Pfam" id="PF14331">
    <property type="entry name" value="IcmF-related_N"/>
    <property type="match status" value="1"/>
</dbReference>
<gene>
    <name evidence="5" type="primary">tssM</name>
    <name evidence="5" type="ORF">FM037_09135</name>
</gene>
<dbReference type="InterPro" id="IPR025743">
    <property type="entry name" value="TssM1_N"/>
</dbReference>
<evidence type="ECO:0000256" key="1">
    <source>
        <dbReference type="SAM" id="Phobius"/>
    </source>
</evidence>
<accession>A0ABX5X246</accession>
<keyword evidence="1" id="KW-0472">Membrane</keyword>
<dbReference type="EMBL" id="CP041614">
    <property type="protein sequence ID" value="QDO83361.1"/>
    <property type="molecule type" value="Genomic_DNA"/>
</dbReference>
<reference evidence="5 6" key="1">
    <citation type="submission" date="2019-07" db="EMBL/GenBank/DDBJ databases">
        <title>Shewanella sp. YLB-06 whole genomic sequence.</title>
        <authorList>
            <person name="Yu L."/>
        </authorList>
    </citation>
    <scope>NUCLEOTIDE SEQUENCE [LARGE SCALE GENOMIC DNA]</scope>
    <source>
        <strain evidence="5 6">YLB-06</strain>
    </source>
</reference>
<dbReference type="NCBIfam" id="TIGR03348">
    <property type="entry name" value="VI_IcmF"/>
    <property type="match status" value="1"/>
</dbReference>
<evidence type="ECO:0000259" key="4">
    <source>
        <dbReference type="Pfam" id="PF14331"/>
    </source>
</evidence>
<evidence type="ECO:0000259" key="2">
    <source>
        <dbReference type="Pfam" id="PF06744"/>
    </source>
</evidence>
<evidence type="ECO:0000313" key="5">
    <source>
        <dbReference type="EMBL" id="QDO83361.1"/>
    </source>
</evidence>
<dbReference type="PANTHER" id="PTHR36153">
    <property type="entry name" value="INNER MEMBRANE PROTEIN-RELATED"/>
    <property type="match status" value="1"/>
</dbReference>
<dbReference type="Proteomes" id="UP000315947">
    <property type="component" value="Chromosome"/>
</dbReference>
<sequence length="1153" mass="131984">MIKKIIAIFFAALSLSATLGAWFYLPAEDYLWLKVGTLLFLVLTSVLTVLWWRNQNAVEQNHEAIHAQQRLLKQDTRIIQQYFEAAARKIRGQGSYKFNSVYALPWYLVIGGEKETTGTILQENGLELVNEQRFEAGEGDTQYLRFWSNDTAVVIELGDRIINHTGIDEPLWKVLLQQLQKYRPRQALTGVISVFECDQILKSDRKALKKLADVYQRGIISLSKDLKLELPLYCLFSKANYLADFTDFFESFSADDLENPFGVTLPCDTKRRFNKQQFELEVQVLLSSLVKQQVELMHNSNSEHASGVVALPYQLQIFFERVTELLNDIGRETRVRQAVWIRGAYLLSSGQKGGKCDLLTQVIAEKAEFNAKTQGQQWSGNRNYFVSRVFSHVILPERGITGLNKWRDFGYITARTVMLVVMLCGLIFSGSVLKNNWNEDELWRQESMATILDFERNTSKMSANYSIVDIISSLNALRVTARKGIEPRAWYQRVSVKQEETALRMNSTYQMQLRYLLLPKLEGIISKELYLQTSMGNPGKILEVLRYYLMLFDKNQLDAAAIEGFLFDIIKVKGGVPLDDLVKLSYLVEDLLKSNYDEFLKPDKELIKLATNNLEGLSPERLIYAQIKSLPQYRNQVDLRSMLGPKFDSVFTFTEDFNGYLVPEIFTKAGYHKLDFSAESSLFRHELSVFKLITGQEPDVTFMELADLRKKIQKLYFSEYIRYWEGLIGNIHIKQFNSQPGLVYGLKNIADVSISPMLDVLSVVVNNTSLVVTEQVDDTENSAATASKLKLNRVATSLNKLNQVKRIGGNKLLRMQPAYVVNEAFSEFSGYLKGYGKSGEAAPVDSLLEAVTELSRYLNIAQVNSEPSKVLYKYAVEHAKSDQDPITNLNNLVGKKPEVVTKWTRDLAKQSWEQVILGSSKYINKQWYEGVYLFYAESIKGRFPFYLQGRGEVDLNDFTSFFKPEGRLDQFVEQILKPFVYWDNGVLRLRVIDGMTLAISNRARSQLRQANKVREIFFGPVGQELGIGLELKVGSMSTSVTEFQLREVENVFDYKHGPRIWEELNWPASDVDGYLSANFYLGQDRVATKSYTGQWALFRFLLEGNSSSTSARRVRKFNYSIEGKNIALQYTLRNSSQVLDKLLFTQFLLPKHL</sequence>
<keyword evidence="1" id="KW-0812">Transmembrane</keyword>